<dbReference type="AlphaFoldDB" id="A0A8S1HW22"/>
<feature type="compositionally biased region" description="Basic and acidic residues" evidence="1">
    <location>
        <begin position="368"/>
        <end position="378"/>
    </location>
</feature>
<proteinExistence type="predicted"/>
<reference evidence="2" key="1">
    <citation type="submission" date="2020-10" db="EMBL/GenBank/DDBJ databases">
        <authorList>
            <person name="Kikuchi T."/>
        </authorList>
    </citation>
    <scope>NUCLEOTIDE SEQUENCE</scope>
    <source>
        <strain evidence="2">NKZ352</strain>
    </source>
</reference>
<dbReference type="Proteomes" id="UP000835052">
    <property type="component" value="Unassembled WGS sequence"/>
</dbReference>
<comment type="caution">
    <text evidence="2">The sequence shown here is derived from an EMBL/GenBank/DDBJ whole genome shotgun (WGS) entry which is preliminary data.</text>
</comment>
<dbReference type="EMBL" id="CAJGYM010000089">
    <property type="protein sequence ID" value="CAD6197270.1"/>
    <property type="molecule type" value="Genomic_DNA"/>
</dbReference>
<feature type="region of interest" description="Disordered" evidence="1">
    <location>
        <begin position="288"/>
        <end position="379"/>
    </location>
</feature>
<accession>A0A8S1HW22</accession>
<keyword evidence="3" id="KW-1185">Reference proteome</keyword>
<feature type="region of interest" description="Disordered" evidence="1">
    <location>
        <begin position="410"/>
        <end position="436"/>
    </location>
</feature>
<evidence type="ECO:0000256" key="1">
    <source>
        <dbReference type="SAM" id="MobiDB-lite"/>
    </source>
</evidence>
<feature type="compositionally biased region" description="Polar residues" evidence="1">
    <location>
        <begin position="297"/>
        <end position="311"/>
    </location>
</feature>
<evidence type="ECO:0000313" key="2">
    <source>
        <dbReference type="EMBL" id="CAD6197270.1"/>
    </source>
</evidence>
<name>A0A8S1HW22_9PELO</name>
<sequence>MESILVGTVEQDQDRFFAVRLGQQPYRTFVLHLSNFPPINFPIYRGDVLEVKVNANRGVEAILRKRGSFENGRSYFQAEAMHIDNVITTRSESIKITDPDGIHTNQLGIFTVGFKDRIDKQNDHLTTFYAVEVDAQGEILRKKQPVVQIPMTVSNNFQSTLALVTTAGKGMAFMVTLDKKPYRTIVAFFSKIHTPFNLAPGQIIDIDFTDEGHVTAVKSLKRTLETVGKCFKVEASYRNGVLYSDYCSFEIEDPKGVGRSNNIVMFRCNNTKDAIRRTDIILVEPETDNKKVDRSSQDSISDIGRSNNCSPRNIPEIPEEGAPPPYSAIYGGADRNDAGALPRNAPFENEDPTVRNRDIQPALASPTEKPKRANDSGRLKICPPSDIPENVQPGEAAPLSYSEIVKRGKYPNSAGALPKRAPYKNQNPPVREKEQNNYEPAVPAPLQENFLEANYFMCGKGEKKNQYPARARTSA</sequence>
<organism evidence="2 3">
    <name type="scientific">Caenorhabditis auriculariae</name>
    <dbReference type="NCBI Taxonomy" id="2777116"/>
    <lineage>
        <taxon>Eukaryota</taxon>
        <taxon>Metazoa</taxon>
        <taxon>Ecdysozoa</taxon>
        <taxon>Nematoda</taxon>
        <taxon>Chromadorea</taxon>
        <taxon>Rhabditida</taxon>
        <taxon>Rhabditina</taxon>
        <taxon>Rhabditomorpha</taxon>
        <taxon>Rhabditoidea</taxon>
        <taxon>Rhabditidae</taxon>
        <taxon>Peloderinae</taxon>
        <taxon>Caenorhabditis</taxon>
    </lineage>
</organism>
<gene>
    <name evidence="2" type="ORF">CAUJ_LOCUS13179</name>
</gene>
<evidence type="ECO:0000313" key="3">
    <source>
        <dbReference type="Proteomes" id="UP000835052"/>
    </source>
</evidence>
<protein>
    <submittedName>
        <fullName evidence="2">Uncharacterized protein</fullName>
    </submittedName>
</protein>